<protein>
    <submittedName>
        <fullName evidence="4">SMP-30/gluconolactonase/LRE family protein</fullName>
    </submittedName>
</protein>
<dbReference type="PANTHER" id="PTHR47572:SF4">
    <property type="entry name" value="LACTONASE DRP35"/>
    <property type="match status" value="1"/>
</dbReference>
<evidence type="ECO:0000313" key="5">
    <source>
        <dbReference type="Proteomes" id="UP001596074"/>
    </source>
</evidence>
<evidence type="ECO:0000256" key="1">
    <source>
        <dbReference type="ARBA" id="ARBA00008853"/>
    </source>
</evidence>
<dbReference type="Pfam" id="PF08450">
    <property type="entry name" value="SGL"/>
    <property type="match status" value="1"/>
</dbReference>
<dbReference type="PRINTS" id="PR01790">
    <property type="entry name" value="SMP30FAMILY"/>
</dbReference>
<dbReference type="Proteomes" id="UP001596074">
    <property type="component" value="Unassembled WGS sequence"/>
</dbReference>
<evidence type="ECO:0000313" key="4">
    <source>
        <dbReference type="EMBL" id="MFC5748321.1"/>
    </source>
</evidence>
<keyword evidence="2" id="KW-0378">Hydrolase</keyword>
<dbReference type="PANTHER" id="PTHR47572">
    <property type="entry name" value="LIPOPROTEIN-RELATED"/>
    <property type="match status" value="1"/>
</dbReference>
<keyword evidence="5" id="KW-1185">Reference proteome</keyword>
<proteinExistence type="inferred from homology"/>
<organism evidence="4 5">
    <name type="scientific">Actinomadura rugatobispora</name>
    <dbReference type="NCBI Taxonomy" id="1994"/>
    <lineage>
        <taxon>Bacteria</taxon>
        <taxon>Bacillati</taxon>
        <taxon>Actinomycetota</taxon>
        <taxon>Actinomycetes</taxon>
        <taxon>Streptosporangiales</taxon>
        <taxon>Thermomonosporaceae</taxon>
        <taxon>Actinomadura</taxon>
    </lineage>
</organism>
<dbReference type="InterPro" id="IPR013658">
    <property type="entry name" value="SGL"/>
</dbReference>
<dbReference type="InterPro" id="IPR005511">
    <property type="entry name" value="SMP-30"/>
</dbReference>
<dbReference type="RefSeq" id="WP_378283976.1">
    <property type="nucleotide sequence ID" value="NZ_JBHSON010000030.1"/>
</dbReference>
<reference evidence="5" key="1">
    <citation type="journal article" date="2019" name="Int. J. Syst. Evol. Microbiol.">
        <title>The Global Catalogue of Microorganisms (GCM) 10K type strain sequencing project: providing services to taxonomists for standard genome sequencing and annotation.</title>
        <authorList>
            <consortium name="The Broad Institute Genomics Platform"/>
            <consortium name="The Broad Institute Genome Sequencing Center for Infectious Disease"/>
            <person name="Wu L."/>
            <person name="Ma J."/>
        </authorList>
    </citation>
    <scope>NUCLEOTIDE SEQUENCE [LARGE SCALE GENOMIC DNA]</scope>
    <source>
        <strain evidence="5">KCTC 42087</strain>
    </source>
</reference>
<evidence type="ECO:0000259" key="3">
    <source>
        <dbReference type="Pfam" id="PF08450"/>
    </source>
</evidence>
<comment type="similarity">
    <text evidence="1">Belongs to the SMP-30/CGR1 family.</text>
</comment>
<dbReference type="Gene3D" id="2.120.10.30">
    <property type="entry name" value="TolB, C-terminal domain"/>
    <property type="match status" value="1"/>
</dbReference>
<comment type="caution">
    <text evidence="4">The sequence shown here is derived from an EMBL/GenBank/DDBJ whole genome shotgun (WGS) entry which is preliminary data.</text>
</comment>
<dbReference type="SUPFAM" id="SSF63829">
    <property type="entry name" value="Calcium-dependent phosphotriesterase"/>
    <property type="match status" value="1"/>
</dbReference>
<dbReference type="EMBL" id="JBHSON010000030">
    <property type="protein sequence ID" value="MFC5748321.1"/>
    <property type="molecule type" value="Genomic_DNA"/>
</dbReference>
<dbReference type="InterPro" id="IPR051262">
    <property type="entry name" value="SMP-30/CGR1_Lactonase"/>
</dbReference>
<feature type="domain" description="SMP-30/Gluconolactonase/LRE-like region" evidence="3">
    <location>
        <begin position="16"/>
        <end position="251"/>
    </location>
</feature>
<sequence>MTTLGAPELLAGGFVFAEGPRWRAGELWFSDMHGEAVYSTTSRGETTLRLEMPGEKPSGLGFLPDGSALIVSMAERALLRLAPDGSRSVHARLGELVADELNDMVVAADGTAYVGSYPTEPDAGVLVRVAPDGSASIAAERLDFPNGSALSPDGRTLIVAESKGRRFTAYDVDGRDGLVRRRVVATTPDAAPDGMALDAEGAIWAAFPLAHEFRRILPGGDVTDRVHVGDRMAIACVLGGDDRRTLFLLSASDWNAGNLAGARTSVIETVRVSVAGAGVP</sequence>
<gene>
    <name evidence="4" type="ORF">ACFPZN_22080</name>
</gene>
<name>A0ABW0ZYQ2_9ACTN</name>
<dbReference type="InterPro" id="IPR011042">
    <property type="entry name" value="6-blade_b-propeller_TolB-like"/>
</dbReference>
<evidence type="ECO:0000256" key="2">
    <source>
        <dbReference type="ARBA" id="ARBA00022801"/>
    </source>
</evidence>
<accession>A0ABW0ZYQ2</accession>